<dbReference type="Proteomes" id="UP001295684">
    <property type="component" value="Unassembled WGS sequence"/>
</dbReference>
<keyword evidence="2" id="KW-1185">Reference proteome</keyword>
<proteinExistence type="predicted"/>
<sequence length="217" mass="24469">MLMLESSEGPIAIIRLCRLSCCLLPISQSRIIKDSNLYSLALISSKCKSCFLNFFGRSQPTICIFQWKAMTSLITLHKILPSFLKLQQVIITVLIVSMHSNTLNSFRDPSLIISIDFESNKSREWSCTKIFHPLINFISKFSCSAIPLRVSESSPSFMFSTNPDDSSWLFLFNAENHVRISSRGLATLGLLILISLHPRGCFMLLLESIKLILAISF</sequence>
<evidence type="ECO:0000313" key="2">
    <source>
        <dbReference type="Proteomes" id="UP001295684"/>
    </source>
</evidence>
<dbReference type="EMBL" id="CAMPGE010020549">
    <property type="protein sequence ID" value="CAI2378784.1"/>
    <property type="molecule type" value="Genomic_DNA"/>
</dbReference>
<comment type="caution">
    <text evidence="1">The sequence shown here is derived from an EMBL/GenBank/DDBJ whole genome shotgun (WGS) entry which is preliminary data.</text>
</comment>
<evidence type="ECO:0000313" key="1">
    <source>
        <dbReference type="EMBL" id="CAI2378784.1"/>
    </source>
</evidence>
<dbReference type="AlphaFoldDB" id="A0AAD2D2T1"/>
<reference evidence="1" key="1">
    <citation type="submission" date="2023-07" db="EMBL/GenBank/DDBJ databases">
        <authorList>
            <consortium name="AG Swart"/>
            <person name="Singh M."/>
            <person name="Singh A."/>
            <person name="Seah K."/>
            <person name="Emmerich C."/>
        </authorList>
    </citation>
    <scope>NUCLEOTIDE SEQUENCE</scope>
    <source>
        <strain evidence="1">DP1</strain>
    </source>
</reference>
<organism evidence="1 2">
    <name type="scientific">Euplotes crassus</name>
    <dbReference type="NCBI Taxonomy" id="5936"/>
    <lineage>
        <taxon>Eukaryota</taxon>
        <taxon>Sar</taxon>
        <taxon>Alveolata</taxon>
        <taxon>Ciliophora</taxon>
        <taxon>Intramacronucleata</taxon>
        <taxon>Spirotrichea</taxon>
        <taxon>Hypotrichia</taxon>
        <taxon>Euplotida</taxon>
        <taxon>Euplotidae</taxon>
        <taxon>Moneuplotes</taxon>
    </lineage>
</organism>
<accession>A0AAD2D2T1</accession>
<name>A0AAD2D2T1_EUPCR</name>
<gene>
    <name evidence="1" type="ORF">ECRASSUSDP1_LOCUS20184</name>
</gene>
<protein>
    <submittedName>
        <fullName evidence="1">Uncharacterized protein</fullName>
    </submittedName>
</protein>